<dbReference type="SUPFAM" id="SSF52047">
    <property type="entry name" value="RNI-like"/>
    <property type="match status" value="1"/>
</dbReference>
<dbReference type="InterPro" id="IPR032675">
    <property type="entry name" value="LRR_dom_sf"/>
</dbReference>
<dbReference type="OMA" id="IGLAGCH"/>
<evidence type="ECO:0000259" key="2">
    <source>
        <dbReference type="Pfam" id="PF25372"/>
    </source>
</evidence>
<dbReference type="AlphaFoldDB" id="A3LTG2"/>
<dbReference type="Proteomes" id="UP000002258">
    <property type="component" value="Chromosome 4"/>
</dbReference>
<dbReference type="GO" id="GO:0031146">
    <property type="term" value="P:SCF-dependent proteasomal ubiquitin-dependent protein catabolic process"/>
    <property type="evidence" value="ECO:0007669"/>
    <property type="project" value="TreeGrafter"/>
</dbReference>
<dbReference type="GeneID" id="4838460"/>
<dbReference type="Gene3D" id="3.80.10.10">
    <property type="entry name" value="Ribonuclease Inhibitor"/>
    <property type="match status" value="1"/>
</dbReference>
<name>A3LTG2_PICST</name>
<dbReference type="OrthoDB" id="550575at2759"/>
<evidence type="ECO:0000256" key="1">
    <source>
        <dbReference type="SAM" id="MobiDB-lite"/>
    </source>
</evidence>
<dbReference type="eggNOG" id="KOG1947">
    <property type="taxonomic scope" value="Eukaryota"/>
</dbReference>
<accession>A3LTG2</accession>
<feature type="domain" description="F-box/LRR-repeat protein 15-like leucin rich repeat" evidence="2">
    <location>
        <begin position="222"/>
        <end position="359"/>
    </location>
</feature>
<dbReference type="FunCoup" id="A3LTG2">
    <property type="interactions" value="108"/>
</dbReference>
<dbReference type="EMBL" id="CP000498">
    <property type="protein sequence ID" value="ABN66066.2"/>
    <property type="molecule type" value="Genomic_DNA"/>
</dbReference>
<dbReference type="PANTHER" id="PTHR13318:SF95">
    <property type="entry name" value="F-BOX PROTEIN YLR352W"/>
    <property type="match status" value="1"/>
</dbReference>
<dbReference type="CDD" id="cd09293">
    <property type="entry name" value="AMN1"/>
    <property type="match status" value="1"/>
</dbReference>
<dbReference type="PANTHER" id="PTHR13318">
    <property type="entry name" value="PARTNER OF PAIRED, ISOFORM B-RELATED"/>
    <property type="match status" value="1"/>
</dbReference>
<sequence length="451" mass="51700">SSASDISDLESLPDLTEDDTTPNSSPVKNSVTRSYYFSDLKASSLKNILDGLEEPPKNTPSIFEIPEIVHKILEFADISNTVIPQETTPTRRKPLSFNHALLIHGDKNQAELALREQLPEDRASKSYSGVLFNCLQVNRLFNQVATEIIRKKFLFSNEFQFFQFINNIPSIQFKPTVFVLHKLFQVKQQALDKITPYIDFADLEWLELYMCPKLLPGKEFFKNSRKLKKLVITGSKVVDDEFLRYVGECCPNLEVLDIRACELVSDAGIYQIAKNTSKLTTINLGRKQKGFLITDHGVTKLISNNTNLHTVGLAGCHITDNIVWELAIRCSNSLQRLSLNNCPMISNQSIPSILGSGTNYFHKLSVLELRFNLQLQYWQPIIEFKRRQENRGISLLIEVCETLMLRVRQQEMEMDKLISQRIFRDIRDWANDTNDGDVSHEDLLRTRRITA</sequence>
<dbReference type="Pfam" id="PF25372">
    <property type="entry name" value="DUF7885"/>
    <property type="match status" value="1"/>
</dbReference>
<dbReference type="RefSeq" id="XP_001384095.2">
    <property type="nucleotide sequence ID" value="XM_001384058.1"/>
</dbReference>
<keyword evidence="4" id="KW-1185">Reference proteome</keyword>
<evidence type="ECO:0000313" key="4">
    <source>
        <dbReference type="Proteomes" id="UP000002258"/>
    </source>
</evidence>
<proteinExistence type="predicted"/>
<dbReference type="InterPro" id="IPR006553">
    <property type="entry name" value="Leu-rich_rpt_Cys-con_subtyp"/>
</dbReference>
<dbReference type="KEGG" id="pic:PICST_44970"/>
<organism evidence="3 4">
    <name type="scientific">Scheffersomyces stipitis (strain ATCC 58785 / CBS 6054 / NBRC 10063 / NRRL Y-11545)</name>
    <name type="common">Yeast</name>
    <name type="synonym">Pichia stipitis</name>
    <dbReference type="NCBI Taxonomy" id="322104"/>
    <lineage>
        <taxon>Eukaryota</taxon>
        <taxon>Fungi</taxon>
        <taxon>Dikarya</taxon>
        <taxon>Ascomycota</taxon>
        <taxon>Saccharomycotina</taxon>
        <taxon>Pichiomycetes</taxon>
        <taxon>Debaryomycetaceae</taxon>
        <taxon>Scheffersomyces</taxon>
    </lineage>
</organism>
<dbReference type="InParanoid" id="A3LTG2"/>
<dbReference type="HOGENOM" id="CLU_031725_0_0_1"/>
<dbReference type="InterPro" id="IPR057207">
    <property type="entry name" value="FBXL15_LRR"/>
</dbReference>
<protein>
    <submittedName>
        <fullName evidence="3">Antagonist of MEN (Mitotic Exit Network)</fullName>
    </submittedName>
</protein>
<reference evidence="3 4" key="1">
    <citation type="journal article" date="2007" name="Nat. Biotechnol.">
        <title>Genome sequence of the lignocellulose-bioconverting and xylose-fermenting yeast Pichia stipitis.</title>
        <authorList>
            <person name="Jeffries T.W."/>
            <person name="Grigoriev I.V."/>
            <person name="Grimwood J."/>
            <person name="Laplaza J.M."/>
            <person name="Aerts A."/>
            <person name="Salamov A."/>
            <person name="Schmutz J."/>
            <person name="Lindquist E."/>
            <person name="Dehal P."/>
            <person name="Shapiro H."/>
            <person name="Jin Y.S."/>
            <person name="Passoth V."/>
            <person name="Richardson P.M."/>
        </authorList>
    </citation>
    <scope>NUCLEOTIDE SEQUENCE [LARGE SCALE GENOMIC DNA]</scope>
    <source>
        <strain evidence="4">ATCC 58785 / CBS 6054 / NBRC 10063 / NRRL Y-11545</strain>
    </source>
</reference>
<dbReference type="SMART" id="SM00367">
    <property type="entry name" value="LRR_CC"/>
    <property type="match status" value="4"/>
</dbReference>
<feature type="non-terminal residue" evidence="3">
    <location>
        <position position="1"/>
    </location>
</feature>
<feature type="region of interest" description="Disordered" evidence="1">
    <location>
        <begin position="1"/>
        <end position="29"/>
    </location>
</feature>
<evidence type="ECO:0000313" key="3">
    <source>
        <dbReference type="EMBL" id="ABN66066.2"/>
    </source>
</evidence>
<dbReference type="STRING" id="322104.A3LTG2"/>
<dbReference type="GO" id="GO:0019005">
    <property type="term" value="C:SCF ubiquitin ligase complex"/>
    <property type="evidence" value="ECO:0007669"/>
    <property type="project" value="TreeGrafter"/>
</dbReference>
<gene>
    <name evidence="3" type="primary">AMN1</name>
    <name evidence="3" type="ORF">PICST_44970</name>
</gene>